<evidence type="ECO:0000313" key="1">
    <source>
        <dbReference type="Proteomes" id="UP000887574"/>
    </source>
</evidence>
<organism evidence="1 2">
    <name type="scientific">Ditylenchus dipsaci</name>
    <dbReference type="NCBI Taxonomy" id="166011"/>
    <lineage>
        <taxon>Eukaryota</taxon>
        <taxon>Metazoa</taxon>
        <taxon>Ecdysozoa</taxon>
        <taxon>Nematoda</taxon>
        <taxon>Chromadorea</taxon>
        <taxon>Rhabditida</taxon>
        <taxon>Tylenchina</taxon>
        <taxon>Tylenchomorpha</taxon>
        <taxon>Sphaerularioidea</taxon>
        <taxon>Anguinidae</taxon>
        <taxon>Anguininae</taxon>
        <taxon>Ditylenchus</taxon>
    </lineage>
</organism>
<evidence type="ECO:0000313" key="2">
    <source>
        <dbReference type="WBParaSite" id="jg25870"/>
    </source>
</evidence>
<proteinExistence type="predicted"/>
<accession>A0A915E176</accession>
<sequence>MRESCNSFYLSYDIRLFTAPKNAKNLHAYQVVVPWKTSSSSSPSTRRMVGSVRSQCNKITKDPAVKNEKLPVSEDRCQEDDLLLRKSLLLLG</sequence>
<dbReference type="Proteomes" id="UP000887574">
    <property type="component" value="Unplaced"/>
</dbReference>
<dbReference type="AlphaFoldDB" id="A0A915E176"/>
<protein>
    <submittedName>
        <fullName evidence="2">Uncharacterized protein</fullName>
    </submittedName>
</protein>
<reference evidence="2" key="1">
    <citation type="submission" date="2022-11" db="UniProtKB">
        <authorList>
            <consortium name="WormBaseParasite"/>
        </authorList>
    </citation>
    <scope>IDENTIFICATION</scope>
</reference>
<dbReference type="WBParaSite" id="jg25870">
    <property type="protein sequence ID" value="jg25870"/>
    <property type="gene ID" value="jg25870"/>
</dbReference>
<name>A0A915E176_9BILA</name>
<keyword evidence="1" id="KW-1185">Reference proteome</keyword>